<organism evidence="2">
    <name type="scientific">Ganoderma boninense</name>
    <dbReference type="NCBI Taxonomy" id="34458"/>
    <lineage>
        <taxon>Eukaryota</taxon>
        <taxon>Fungi</taxon>
        <taxon>Dikarya</taxon>
        <taxon>Basidiomycota</taxon>
        <taxon>Agaricomycotina</taxon>
        <taxon>Agaricomycetes</taxon>
        <taxon>Polyporales</taxon>
        <taxon>Polyporaceae</taxon>
        <taxon>Ganoderma</taxon>
    </lineage>
</organism>
<protein>
    <submittedName>
        <fullName evidence="2">Uncharacterized protein</fullName>
    </submittedName>
</protein>
<sequence length="272" mass="29768">MPLLKSNAPSSRPSPAPRFKWPNLIPSLSPLLNWSILIDPSYSSLHVGGTEEDVSPYKPHLRDQSSLSLPTNGLIRLSFAQCRRDIRWRQEGFEMSANASEDTPFALRTQTLVPLSVAYSRDDIRRRNEGFEAPAVYTQPNELEDMVSNVRISTPPERSAGPAEQPHSAATLAPPSLNAYPRNSTFSTFGPIYSRSISARPSFARSTDDKLSFLDDTVIAVYEQYGALSLYELGYTCAEQESMASSPNASPDSFLDMGFTSSSSGGCSATSI</sequence>
<evidence type="ECO:0000256" key="1">
    <source>
        <dbReference type="SAM" id="MobiDB-lite"/>
    </source>
</evidence>
<accession>A0A5K1JV04</accession>
<dbReference type="EMBL" id="LR725269">
    <property type="protein sequence ID" value="VWO95980.1"/>
    <property type="molecule type" value="Genomic_DNA"/>
</dbReference>
<proteinExistence type="predicted"/>
<reference evidence="2" key="1">
    <citation type="submission" date="2019-10" db="EMBL/GenBank/DDBJ databases">
        <authorList>
            <person name="Nor Muhammad N."/>
        </authorList>
    </citation>
    <scope>NUCLEOTIDE SEQUENCE</scope>
</reference>
<gene>
    <name evidence="2" type="primary">F5HEZ0</name>
</gene>
<name>A0A5K1JV04_9APHY</name>
<evidence type="ECO:0000313" key="2">
    <source>
        <dbReference type="EMBL" id="VWO95980.1"/>
    </source>
</evidence>
<feature type="region of interest" description="Disordered" evidence="1">
    <location>
        <begin position="152"/>
        <end position="176"/>
    </location>
</feature>
<dbReference type="AlphaFoldDB" id="A0A5K1JV04"/>